<dbReference type="PRINTS" id="PR00080">
    <property type="entry name" value="SDRFAMILY"/>
</dbReference>
<dbReference type="EMBL" id="PZQS01000012">
    <property type="protein sequence ID" value="PVD20710.1"/>
    <property type="molecule type" value="Genomic_DNA"/>
</dbReference>
<dbReference type="NCBIfam" id="NF005559">
    <property type="entry name" value="PRK07231.1"/>
    <property type="match status" value="1"/>
</dbReference>
<reference evidence="3 4" key="1">
    <citation type="submission" date="2018-04" db="EMBL/GenBank/DDBJ databases">
        <title>The genome of golden apple snail Pomacea canaliculata provides insight into stress tolerance and invasive adaptation.</title>
        <authorList>
            <person name="Liu C."/>
            <person name="Liu B."/>
            <person name="Ren Y."/>
            <person name="Zhang Y."/>
            <person name="Wang H."/>
            <person name="Li S."/>
            <person name="Jiang F."/>
            <person name="Yin L."/>
            <person name="Zhang G."/>
            <person name="Qian W."/>
            <person name="Fan W."/>
        </authorList>
    </citation>
    <scope>NUCLEOTIDE SEQUENCE [LARGE SCALE GENOMIC DNA]</scope>
    <source>
        <strain evidence="3">SZHN2017</strain>
        <tissue evidence="3">Muscle</tissue>
    </source>
</reference>
<name>A0A2T7NHQ6_POMCA</name>
<dbReference type="Gene3D" id="3.40.50.720">
    <property type="entry name" value="NAD(P)-binding Rossmann-like Domain"/>
    <property type="match status" value="1"/>
</dbReference>
<protein>
    <recommendedName>
        <fullName evidence="5">Dehydrogenase/reductase SDR family member 4</fullName>
    </recommendedName>
</protein>
<evidence type="ECO:0008006" key="5">
    <source>
        <dbReference type="Google" id="ProtNLM"/>
    </source>
</evidence>
<accession>A0A2T7NHQ6</accession>
<dbReference type="AlphaFoldDB" id="A0A2T7NHQ6"/>
<evidence type="ECO:0000313" key="3">
    <source>
        <dbReference type="EMBL" id="PVD20710.1"/>
    </source>
</evidence>
<dbReference type="InterPro" id="IPR020904">
    <property type="entry name" value="Sc_DH/Rdtase_CS"/>
</dbReference>
<dbReference type="OrthoDB" id="1669814at2759"/>
<dbReference type="InterPro" id="IPR036291">
    <property type="entry name" value="NAD(P)-bd_dom_sf"/>
</dbReference>
<comment type="similarity">
    <text evidence="1">Belongs to the short-chain dehydrogenases/reductases (SDR) family.</text>
</comment>
<dbReference type="GO" id="GO:0004090">
    <property type="term" value="F:carbonyl reductase (NADPH) activity"/>
    <property type="evidence" value="ECO:0007669"/>
    <property type="project" value="TreeGrafter"/>
</dbReference>
<evidence type="ECO:0000256" key="1">
    <source>
        <dbReference type="ARBA" id="ARBA00006484"/>
    </source>
</evidence>
<keyword evidence="4" id="KW-1185">Reference proteome</keyword>
<gene>
    <name evidence="3" type="ORF">C0Q70_18869</name>
</gene>
<dbReference type="InterPro" id="IPR002347">
    <property type="entry name" value="SDR_fam"/>
</dbReference>
<dbReference type="Pfam" id="PF13561">
    <property type="entry name" value="adh_short_C2"/>
    <property type="match status" value="1"/>
</dbReference>
<sequence>MFQGFRGANEMLPLIQTRLTSSKSSPRLAGKVAIVTASTEGIGLAIARRLAEDGAKVMISSRKQKNVDAALQSLRSQNLQVSGIVCHVSKEDDRAKLIEETVKQFGGIDILVSNAAANPAYGSLLDVSWFCIFDTNVKATFLLCKEVVPHIEKRGGGAIVLVGSAAGYTLSRLIGAYSISKTALLGMTKALAPELAARNIRVNCIAPGIIQTRFSEALWKNDVASEIALQQIPLQRFGTPEDCGNVVSFLVSEEAKYITGETVVVAGGMSSRL</sequence>
<dbReference type="STRING" id="400727.A0A2T7NHQ6"/>
<dbReference type="PANTHER" id="PTHR43943">
    <property type="entry name" value="DEHYDROGENASE/REDUCTASE (SDR FAMILY) MEMBER 4"/>
    <property type="match status" value="1"/>
</dbReference>
<organism evidence="3 4">
    <name type="scientific">Pomacea canaliculata</name>
    <name type="common">Golden apple snail</name>
    <dbReference type="NCBI Taxonomy" id="400727"/>
    <lineage>
        <taxon>Eukaryota</taxon>
        <taxon>Metazoa</taxon>
        <taxon>Spiralia</taxon>
        <taxon>Lophotrochozoa</taxon>
        <taxon>Mollusca</taxon>
        <taxon>Gastropoda</taxon>
        <taxon>Caenogastropoda</taxon>
        <taxon>Architaenioglossa</taxon>
        <taxon>Ampullarioidea</taxon>
        <taxon>Ampullariidae</taxon>
        <taxon>Pomacea</taxon>
    </lineage>
</organism>
<proteinExistence type="inferred from homology"/>
<keyword evidence="2" id="KW-0560">Oxidoreductase</keyword>
<dbReference type="PANTHER" id="PTHR43943:SF2">
    <property type="entry name" value="DEHYDROGENASE_REDUCTASE 4"/>
    <property type="match status" value="1"/>
</dbReference>
<dbReference type="PRINTS" id="PR00081">
    <property type="entry name" value="GDHRDH"/>
</dbReference>
<comment type="caution">
    <text evidence="3">The sequence shown here is derived from an EMBL/GenBank/DDBJ whole genome shotgun (WGS) entry which is preliminary data.</text>
</comment>
<dbReference type="SUPFAM" id="SSF51735">
    <property type="entry name" value="NAD(P)-binding Rossmann-fold domains"/>
    <property type="match status" value="1"/>
</dbReference>
<dbReference type="PROSITE" id="PS00061">
    <property type="entry name" value="ADH_SHORT"/>
    <property type="match status" value="1"/>
</dbReference>
<evidence type="ECO:0000313" key="4">
    <source>
        <dbReference type="Proteomes" id="UP000245119"/>
    </source>
</evidence>
<dbReference type="Proteomes" id="UP000245119">
    <property type="component" value="Linkage Group LG12"/>
</dbReference>
<evidence type="ECO:0000256" key="2">
    <source>
        <dbReference type="ARBA" id="ARBA00023002"/>
    </source>
</evidence>
<dbReference type="FunFam" id="3.40.50.720:FF:000084">
    <property type="entry name" value="Short-chain dehydrogenase reductase"/>
    <property type="match status" value="1"/>
</dbReference>